<name>A0A1G4K6L2_9SACH</name>
<accession>A0A1G4K6L2</accession>
<keyword evidence="10" id="KW-1185">Reference proteome</keyword>
<dbReference type="InterPro" id="IPR000061">
    <property type="entry name" value="Surp"/>
</dbReference>
<feature type="region of interest" description="Disordered" evidence="7">
    <location>
        <begin position="72"/>
        <end position="103"/>
    </location>
</feature>
<dbReference type="GO" id="GO:0071013">
    <property type="term" value="C:catalytic step 2 spliceosome"/>
    <property type="evidence" value="ECO:0007669"/>
    <property type="project" value="TreeGrafter"/>
</dbReference>
<evidence type="ECO:0000259" key="8">
    <source>
        <dbReference type="PROSITE" id="PS50128"/>
    </source>
</evidence>
<organism evidence="9 10">
    <name type="scientific">Lachancea meyersii CBS 8951</name>
    <dbReference type="NCBI Taxonomy" id="1266667"/>
    <lineage>
        <taxon>Eukaryota</taxon>
        <taxon>Fungi</taxon>
        <taxon>Dikarya</taxon>
        <taxon>Ascomycota</taxon>
        <taxon>Saccharomycotina</taxon>
        <taxon>Saccharomycetes</taxon>
        <taxon>Saccharomycetales</taxon>
        <taxon>Saccharomycetaceae</taxon>
        <taxon>Lachancea</taxon>
    </lineage>
</organism>
<evidence type="ECO:0000256" key="5">
    <source>
        <dbReference type="ARBA" id="ARBA00023187"/>
    </source>
</evidence>
<dbReference type="PANTHER" id="PTHR15316:SF1">
    <property type="entry name" value="SPLICING FACTOR 3A SUBUNIT 1"/>
    <property type="match status" value="1"/>
</dbReference>
<feature type="domain" description="SURP motif" evidence="8">
    <location>
        <begin position="28"/>
        <end position="65"/>
    </location>
</feature>
<dbReference type="GO" id="GO:0003723">
    <property type="term" value="F:RNA binding"/>
    <property type="evidence" value="ECO:0007669"/>
    <property type="project" value="InterPro"/>
</dbReference>
<dbReference type="GO" id="GO:0005686">
    <property type="term" value="C:U2 snRNP"/>
    <property type="evidence" value="ECO:0007669"/>
    <property type="project" value="TreeGrafter"/>
</dbReference>
<evidence type="ECO:0000256" key="6">
    <source>
        <dbReference type="ARBA" id="ARBA00023242"/>
    </source>
</evidence>
<feature type="compositionally biased region" description="Polar residues" evidence="7">
    <location>
        <begin position="80"/>
        <end position="90"/>
    </location>
</feature>
<dbReference type="Gene3D" id="1.10.10.790">
    <property type="entry name" value="Surp module"/>
    <property type="match status" value="2"/>
</dbReference>
<keyword evidence="3" id="KW-0747">Spliceosome</keyword>
<dbReference type="GO" id="GO:0000381">
    <property type="term" value="P:regulation of alternative mRNA splicing, via spliceosome"/>
    <property type="evidence" value="ECO:0007669"/>
    <property type="project" value="TreeGrafter"/>
</dbReference>
<dbReference type="GO" id="GO:0045292">
    <property type="term" value="P:mRNA cis splicing, via spliceosome"/>
    <property type="evidence" value="ECO:0007669"/>
    <property type="project" value="InterPro"/>
</dbReference>
<protein>
    <submittedName>
        <fullName evidence="9">LAME_0G03290g1_1</fullName>
    </submittedName>
</protein>
<reference evidence="10" key="1">
    <citation type="submission" date="2016-03" db="EMBL/GenBank/DDBJ databases">
        <authorList>
            <person name="Devillers Hugo."/>
        </authorList>
    </citation>
    <scope>NUCLEOTIDE SEQUENCE [LARGE SCALE GENOMIC DNA]</scope>
</reference>
<dbReference type="InterPro" id="IPR035967">
    <property type="entry name" value="SWAP/Surp_sf"/>
</dbReference>
<keyword evidence="2" id="KW-0507">mRNA processing</keyword>
<evidence type="ECO:0000256" key="2">
    <source>
        <dbReference type="ARBA" id="ARBA00022664"/>
    </source>
</evidence>
<keyword evidence="4" id="KW-0677">Repeat</keyword>
<dbReference type="InterPro" id="IPR045146">
    <property type="entry name" value="SF3A1"/>
</dbReference>
<evidence type="ECO:0000313" key="10">
    <source>
        <dbReference type="Proteomes" id="UP000191144"/>
    </source>
</evidence>
<keyword evidence="6" id="KW-0539">Nucleus</keyword>
<proteinExistence type="predicted"/>
<dbReference type="EMBL" id="LT598484">
    <property type="protein sequence ID" value="SCU99468.1"/>
    <property type="molecule type" value="Genomic_DNA"/>
</dbReference>
<gene>
    <name evidence="9" type="ORF">LAME_0G03290G</name>
</gene>
<evidence type="ECO:0000256" key="4">
    <source>
        <dbReference type="ARBA" id="ARBA00022737"/>
    </source>
</evidence>
<sequence>MEGAKATNGVILEPHTFPVPEDSETIAAIEKTADYVRRNGVEFEQKLDREQFPFLAESNQYNKYYRTLLEEDETEGLQDSAENSPATSKSLPPATPSPFVFSTADRNVPKRDLEIVKKTALFCVLNEKNDYLNTLRAKGAEHPLLGFLDTRHPLNEVFTNFINQYKQVARKEFGVRARFLQEGQMGLLNRCFERAKYAEFSEKLQVEEAKTRERFKLKFFSYAWENFQTLGSVEFKNEDEYAEPLDFDTLRQKTLQLSSHKTTFGGVLALSSLAKVENVPLEKDAKPKKKNKMKIRAAGETRLKQNSGSNSQTLVECPITHKMIPEANFDKHIQVLLSDPNYTKERQEYEAKNNITNLTLENVHQNIKRLSQNRSSQPAKRQKT</sequence>
<comment type="subcellular location">
    <subcellularLocation>
        <location evidence="1">Nucleus</location>
    </subcellularLocation>
</comment>
<dbReference type="PANTHER" id="PTHR15316">
    <property type="entry name" value="SPLICEOSOME ASSOCIATED PROTEIN 114/SWAP SPLICING FACTOR-RELATED"/>
    <property type="match status" value="1"/>
</dbReference>
<dbReference type="SUPFAM" id="SSF109905">
    <property type="entry name" value="Surp module (SWAP domain)"/>
    <property type="match status" value="2"/>
</dbReference>
<dbReference type="SMART" id="SM00648">
    <property type="entry name" value="SWAP"/>
    <property type="match status" value="2"/>
</dbReference>
<dbReference type="GO" id="GO:0071004">
    <property type="term" value="C:U2-type prespliceosome"/>
    <property type="evidence" value="ECO:0007669"/>
    <property type="project" value="TreeGrafter"/>
</dbReference>
<dbReference type="OrthoDB" id="447637at2759"/>
<evidence type="ECO:0000256" key="1">
    <source>
        <dbReference type="ARBA" id="ARBA00004123"/>
    </source>
</evidence>
<evidence type="ECO:0000256" key="7">
    <source>
        <dbReference type="SAM" id="MobiDB-lite"/>
    </source>
</evidence>
<keyword evidence="5" id="KW-0508">mRNA splicing</keyword>
<evidence type="ECO:0000313" key="9">
    <source>
        <dbReference type="EMBL" id="SCU99468.1"/>
    </source>
</evidence>
<dbReference type="Proteomes" id="UP000191144">
    <property type="component" value="Chromosome G"/>
</dbReference>
<dbReference type="Pfam" id="PF12230">
    <property type="entry name" value="PRP21_like_P"/>
    <property type="match status" value="1"/>
</dbReference>
<dbReference type="PROSITE" id="PS50128">
    <property type="entry name" value="SURP"/>
    <property type="match status" value="1"/>
</dbReference>
<dbReference type="Pfam" id="PF01805">
    <property type="entry name" value="Surp"/>
    <property type="match status" value="2"/>
</dbReference>
<evidence type="ECO:0000256" key="3">
    <source>
        <dbReference type="ARBA" id="ARBA00022728"/>
    </source>
</evidence>
<dbReference type="InterPro" id="IPR022030">
    <property type="entry name" value="SF3A1_dom"/>
</dbReference>
<dbReference type="AlphaFoldDB" id="A0A1G4K6L2"/>